<reference evidence="2" key="1">
    <citation type="submission" date="2016-05" db="EMBL/GenBank/DDBJ databases">
        <authorList>
            <person name="Lavstsen T."/>
            <person name="Jespersen J.S."/>
        </authorList>
    </citation>
    <scope>NUCLEOTIDE SEQUENCE</scope>
    <source>
        <tissue evidence="2">Brain</tissue>
    </source>
</reference>
<dbReference type="AlphaFoldDB" id="A0A1A8AUS1"/>
<name>A0A1A8AUS1_NOTFU</name>
<feature type="region of interest" description="Disordered" evidence="1">
    <location>
        <begin position="1"/>
        <end position="47"/>
    </location>
</feature>
<proteinExistence type="predicted"/>
<sequence length="68" mass="7584">ARRARKRPRAQSDGSPAGRRERADCAASGLEPVERTRTEEEDREQYGNAVGIQKRECRLWGGMTEPGA</sequence>
<accession>A0A1A8AUS1</accession>
<feature type="non-terminal residue" evidence="2">
    <location>
        <position position="68"/>
    </location>
</feature>
<protein>
    <submittedName>
        <fullName evidence="2">Uncharacterized protein</fullName>
    </submittedName>
</protein>
<dbReference type="EMBL" id="HADY01019500">
    <property type="protein sequence ID" value="SBP57985.1"/>
    <property type="molecule type" value="Transcribed_RNA"/>
</dbReference>
<evidence type="ECO:0000313" key="2">
    <source>
        <dbReference type="EMBL" id="SBP57985.1"/>
    </source>
</evidence>
<gene>
    <name evidence="2" type="primary">Nfu_g_1_005907</name>
</gene>
<organism evidence="2">
    <name type="scientific">Nothobranchius furzeri</name>
    <name type="common">Turquoise killifish</name>
    <dbReference type="NCBI Taxonomy" id="105023"/>
    <lineage>
        <taxon>Eukaryota</taxon>
        <taxon>Metazoa</taxon>
        <taxon>Chordata</taxon>
        <taxon>Craniata</taxon>
        <taxon>Vertebrata</taxon>
        <taxon>Euteleostomi</taxon>
        <taxon>Actinopterygii</taxon>
        <taxon>Neopterygii</taxon>
        <taxon>Teleostei</taxon>
        <taxon>Neoteleostei</taxon>
        <taxon>Acanthomorphata</taxon>
        <taxon>Ovalentaria</taxon>
        <taxon>Atherinomorphae</taxon>
        <taxon>Cyprinodontiformes</taxon>
        <taxon>Nothobranchiidae</taxon>
        <taxon>Nothobranchius</taxon>
    </lineage>
</organism>
<reference evidence="2" key="2">
    <citation type="submission" date="2016-06" db="EMBL/GenBank/DDBJ databases">
        <title>The genome of a short-lived fish provides insights into sex chromosome evolution and the genetic control of aging.</title>
        <authorList>
            <person name="Reichwald K."/>
            <person name="Felder M."/>
            <person name="Petzold A."/>
            <person name="Koch P."/>
            <person name="Groth M."/>
            <person name="Platzer M."/>
        </authorList>
    </citation>
    <scope>NUCLEOTIDE SEQUENCE</scope>
    <source>
        <tissue evidence="2">Brain</tissue>
    </source>
</reference>
<evidence type="ECO:0000256" key="1">
    <source>
        <dbReference type="SAM" id="MobiDB-lite"/>
    </source>
</evidence>
<feature type="non-terminal residue" evidence="2">
    <location>
        <position position="1"/>
    </location>
</feature>